<evidence type="ECO:0000313" key="2">
    <source>
        <dbReference type="Proteomes" id="UP000439903"/>
    </source>
</evidence>
<organism evidence="1 2">
    <name type="scientific">Gigaspora margarita</name>
    <dbReference type="NCBI Taxonomy" id="4874"/>
    <lineage>
        <taxon>Eukaryota</taxon>
        <taxon>Fungi</taxon>
        <taxon>Fungi incertae sedis</taxon>
        <taxon>Mucoromycota</taxon>
        <taxon>Glomeromycotina</taxon>
        <taxon>Glomeromycetes</taxon>
        <taxon>Diversisporales</taxon>
        <taxon>Gigasporaceae</taxon>
        <taxon>Gigaspora</taxon>
    </lineage>
</organism>
<dbReference type="GO" id="GO:0005829">
    <property type="term" value="C:cytosol"/>
    <property type="evidence" value="ECO:0007669"/>
    <property type="project" value="TreeGrafter"/>
</dbReference>
<comment type="caution">
    <text evidence="1">The sequence shown here is derived from an EMBL/GenBank/DDBJ whole genome shotgun (WGS) entry which is preliminary data.</text>
</comment>
<dbReference type="PANTHER" id="PTHR42908">
    <property type="entry name" value="TRANSLATION ELONGATION FACTOR-RELATED"/>
    <property type="match status" value="1"/>
</dbReference>
<name>A0A8H4AGM6_GIGMA</name>
<dbReference type="GO" id="GO:0030623">
    <property type="term" value="F:U5 snRNA binding"/>
    <property type="evidence" value="ECO:0007669"/>
    <property type="project" value="TreeGrafter"/>
</dbReference>
<keyword evidence="2" id="KW-1185">Reference proteome</keyword>
<dbReference type="AlphaFoldDB" id="A0A8H4AGM6"/>
<dbReference type="GO" id="GO:0000398">
    <property type="term" value="P:mRNA splicing, via spliceosome"/>
    <property type="evidence" value="ECO:0007669"/>
    <property type="project" value="TreeGrafter"/>
</dbReference>
<dbReference type="GO" id="GO:0003924">
    <property type="term" value="F:GTPase activity"/>
    <property type="evidence" value="ECO:0007669"/>
    <property type="project" value="TreeGrafter"/>
</dbReference>
<protein>
    <submittedName>
        <fullName evidence="1">P-loop containing nucleoside triphosphate hydrolase protein</fullName>
    </submittedName>
</protein>
<accession>A0A8H4AGM6</accession>
<dbReference type="Gene3D" id="2.40.30.10">
    <property type="entry name" value="Translation factors"/>
    <property type="match status" value="1"/>
</dbReference>
<keyword evidence="1" id="KW-0378">Hydrolase</keyword>
<dbReference type="GO" id="GO:0071007">
    <property type="term" value="C:U2-type catalytic step 2 spliceosome"/>
    <property type="evidence" value="ECO:0007669"/>
    <property type="project" value="TreeGrafter"/>
</dbReference>
<dbReference type="Proteomes" id="UP000439903">
    <property type="component" value="Unassembled WGS sequence"/>
</dbReference>
<sequence>MILGIKLFRITFELALNPALDLIPDNNRGDLAHDTAYRNNNRGGPYIVDALRSAYEKLKRASDWSSYNQEELVAAQNEMDAIKREPFQTEVSVDEHTYTGPMDTEVAEAMYKCDSDGPLMIYVTKLYNSSDASTFDVFGQILSGSVIKG</sequence>
<evidence type="ECO:0000313" key="1">
    <source>
        <dbReference type="EMBL" id="KAF0492844.1"/>
    </source>
</evidence>
<gene>
    <name evidence="1" type="ORF">F8M41_021518</name>
</gene>
<dbReference type="InterPro" id="IPR009000">
    <property type="entry name" value="Transl_B-barrel_sf"/>
</dbReference>
<dbReference type="EMBL" id="WTPW01000633">
    <property type="protein sequence ID" value="KAF0492844.1"/>
    <property type="molecule type" value="Genomic_DNA"/>
</dbReference>
<dbReference type="GO" id="GO:0046540">
    <property type="term" value="C:U4/U6 x U5 tri-snRNP complex"/>
    <property type="evidence" value="ECO:0007669"/>
    <property type="project" value="TreeGrafter"/>
</dbReference>
<proteinExistence type="predicted"/>
<reference evidence="1 2" key="1">
    <citation type="journal article" date="2019" name="Environ. Microbiol.">
        <title>At the nexus of three kingdoms: the genome of the mycorrhizal fungus Gigaspora margarita provides insights into plant, endobacterial and fungal interactions.</title>
        <authorList>
            <person name="Venice F."/>
            <person name="Ghignone S."/>
            <person name="Salvioli di Fossalunga A."/>
            <person name="Amselem J."/>
            <person name="Novero M."/>
            <person name="Xianan X."/>
            <person name="Sedzielewska Toro K."/>
            <person name="Morin E."/>
            <person name="Lipzen A."/>
            <person name="Grigoriev I.V."/>
            <person name="Henrissat B."/>
            <person name="Martin F.M."/>
            <person name="Bonfante P."/>
        </authorList>
    </citation>
    <scope>NUCLEOTIDE SEQUENCE [LARGE SCALE GENOMIC DNA]</scope>
    <source>
        <strain evidence="1 2">BEG34</strain>
    </source>
</reference>
<dbReference type="PANTHER" id="PTHR42908:SF6">
    <property type="entry name" value="116 KDA U5 SMALL NUCLEAR RIBONUCLEOPROTEIN COMPONENT"/>
    <property type="match status" value="1"/>
</dbReference>
<dbReference type="OrthoDB" id="364892at2759"/>
<dbReference type="SUPFAM" id="SSF50447">
    <property type="entry name" value="Translation proteins"/>
    <property type="match status" value="1"/>
</dbReference>